<proteinExistence type="predicted"/>
<dbReference type="SUPFAM" id="SSF54427">
    <property type="entry name" value="NTF2-like"/>
    <property type="match status" value="1"/>
</dbReference>
<dbReference type="InterPro" id="IPR011944">
    <property type="entry name" value="Steroid_delta5-4_isomerase"/>
</dbReference>
<dbReference type="AlphaFoldDB" id="A0A939IR59"/>
<feature type="domain" description="SnoaL-like" evidence="1">
    <location>
        <begin position="14"/>
        <end position="135"/>
    </location>
</feature>
<accession>A0A939IR59</accession>
<reference evidence="2" key="1">
    <citation type="submission" date="2021-03" db="EMBL/GenBank/DDBJ databases">
        <title>novel species isolated from a fishpond in China.</title>
        <authorList>
            <person name="Lu H."/>
            <person name="Cai Z."/>
        </authorList>
    </citation>
    <scope>NUCLEOTIDE SEQUENCE</scope>
    <source>
        <strain evidence="2">JCM 30855</strain>
    </source>
</reference>
<dbReference type="InterPro" id="IPR037401">
    <property type="entry name" value="SnoaL-like"/>
</dbReference>
<dbReference type="RefSeq" id="WP_206573416.1">
    <property type="nucleotide sequence ID" value="NZ_JAFKCV010000004.1"/>
</dbReference>
<name>A0A939IR59_9ALTE</name>
<dbReference type="Pfam" id="PF13474">
    <property type="entry name" value="SnoaL_3"/>
    <property type="match status" value="1"/>
</dbReference>
<dbReference type="InterPro" id="IPR032710">
    <property type="entry name" value="NTF2-like_dom_sf"/>
</dbReference>
<organism evidence="2 3">
    <name type="scientific">Bowmanella dokdonensis</name>
    <dbReference type="NCBI Taxonomy" id="751969"/>
    <lineage>
        <taxon>Bacteria</taxon>
        <taxon>Pseudomonadati</taxon>
        <taxon>Pseudomonadota</taxon>
        <taxon>Gammaproteobacteria</taxon>
        <taxon>Alteromonadales</taxon>
        <taxon>Alteromonadaceae</taxon>
        <taxon>Bowmanella</taxon>
    </lineage>
</organism>
<evidence type="ECO:0000313" key="3">
    <source>
        <dbReference type="Proteomes" id="UP000664654"/>
    </source>
</evidence>
<evidence type="ECO:0000259" key="1">
    <source>
        <dbReference type="Pfam" id="PF13474"/>
    </source>
</evidence>
<comment type="caution">
    <text evidence="2">The sequence shown here is derived from an EMBL/GenBank/DDBJ whole genome shotgun (WGS) entry which is preliminary data.</text>
</comment>
<dbReference type="NCBIfam" id="TIGR02246">
    <property type="entry name" value="SgcJ/EcaC family oxidoreductase"/>
    <property type="match status" value="1"/>
</dbReference>
<sequence length="161" mass="18485">MNSTAKPTDDKQIIRQLMQDWSNALEAKDVQGLTRNYLPDALLFDAIPPYKTQGVEAIRQAWEHCLPCFPEQFRSEHRDVDIQVGGDTAFASCLHRFVTEPADHPAGQSWMRVTLGYRRVNGQWMVAHEHVSMPFNPMNNQVWQIKDPDNLNDMPDYSQAS</sequence>
<dbReference type="Proteomes" id="UP000664654">
    <property type="component" value="Unassembled WGS sequence"/>
</dbReference>
<dbReference type="EMBL" id="JAFKCV010000004">
    <property type="protein sequence ID" value="MBN7825302.1"/>
    <property type="molecule type" value="Genomic_DNA"/>
</dbReference>
<evidence type="ECO:0000313" key="2">
    <source>
        <dbReference type="EMBL" id="MBN7825302.1"/>
    </source>
</evidence>
<protein>
    <submittedName>
        <fullName evidence="2">SgcJ/EcaC family oxidoreductase</fullName>
    </submittedName>
</protein>
<keyword evidence="3" id="KW-1185">Reference proteome</keyword>
<gene>
    <name evidence="2" type="ORF">J0A66_08725</name>
</gene>
<dbReference type="Gene3D" id="3.10.450.50">
    <property type="match status" value="1"/>
</dbReference>